<dbReference type="PANTHER" id="PTHR47336:SF2">
    <property type="entry name" value="TRANSCRIPTION FACTOR HMS1-RELATED"/>
    <property type="match status" value="1"/>
</dbReference>
<dbReference type="PANTHER" id="PTHR47336">
    <property type="entry name" value="TRANSCRIPTION FACTOR HMS1-RELATED"/>
    <property type="match status" value="1"/>
</dbReference>
<dbReference type="CDD" id="cd11399">
    <property type="entry name" value="bHLHzip_scHMS1_like"/>
    <property type="match status" value="1"/>
</dbReference>
<evidence type="ECO:0000313" key="3">
    <source>
        <dbReference type="EMBL" id="KAG9242995.1"/>
    </source>
</evidence>
<dbReference type="OrthoDB" id="2133190at2759"/>
<protein>
    <submittedName>
        <fullName evidence="3">Helix-loop-helix DNA-binding domain-containing protein</fullName>
    </submittedName>
</protein>
<gene>
    <name evidence="3" type="ORF">BJ878DRAFT_139390</name>
</gene>
<dbReference type="Gene3D" id="4.10.280.10">
    <property type="entry name" value="Helix-loop-helix DNA-binding domain"/>
    <property type="match status" value="1"/>
</dbReference>
<dbReference type="Pfam" id="PF00010">
    <property type="entry name" value="HLH"/>
    <property type="match status" value="1"/>
</dbReference>
<dbReference type="PROSITE" id="PS50888">
    <property type="entry name" value="BHLH"/>
    <property type="match status" value="1"/>
</dbReference>
<reference evidence="3" key="1">
    <citation type="journal article" date="2021" name="IMA Fungus">
        <title>Genomic characterization of three marine fungi, including Emericellopsis atlantica sp. nov. with signatures of a generalist lifestyle and marine biomass degradation.</title>
        <authorList>
            <person name="Hagestad O.C."/>
            <person name="Hou L."/>
            <person name="Andersen J.H."/>
            <person name="Hansen E.H."/>
            <person name="Altermark B."/>
            <person name="Li C."/>
            <person name="Kuhnert E."/>
            <person name="Cox R.J."/>
            <person name="Crous P.W."/>
            <person name="Spatafora J.W."/>
            <person name="Lail K."/>
            <person name="Amirebrahimi M."/>
            <person name="Lipzen A."/>
            <person name="Pangilinan J."/>
            <person name="Andreopoulos W."/>
            <person name="Hayes R.D."/>
            <person name="Ng V."/>
            <person name="Grigoriev I.V."/>
            <person name="Jackson S.A."/>
            <person name="Sutton T.D.S."/>
            <person name="Dobson A.D.W."/>
            <person name="Rama T."/>
        </authorList>
    </citation>
    <scope>NUCLEOTIDE SEQUENCE</scope>
    <source>
        <strain evidence="3">TRa3180A</strain>
    </source>
</reference>
<keyword evidence="4" id="KW-1185">Reference proteome</keyword>
<dbReference type="AlphaFoldDB" id="A0A9P7Z0B1"/>
<dbReference type="GO" id="GO:0003677">
    <property type="term" value="F:DNA binding"/>
    <property type="evidence" value="ECO:0007669"/>
    <property type="project" value="UniProtKB-KW"/>
</dbReference>
<evidence type="ECO:0000259" key="2">
    <source>
        <dbReference type="PROSITE" id="PS50888"/>
    </source>
</evidence>
<sequence>MARPITRDNSVEYSAQLAAHIAENIASHDLSYDLTPEYCDDFLTTPVSPNLSCTSRDFPLVNDKPDQIFDFGSFEDWMAWDGSAIEQPLSPASAPFQELDNQFVHPQRTISSSNLTVYGGEPTSFEDDMLDDQLPTTMFEEAPENLYSTPLALSTPRMSLDPRPNNSQLTPEEEARLRAIAMPSLAAALKTRQGGRSVSRSSISLSSPEPSQKPSKPRKRVHPTDDDGEGEEEDEDVDFDTDFKGGKPPKKTAHNMIEKRYRTNLNDKIAVLRDSVPSLRVAKKGKGASEKSEDLHGLTPAHKLNKATVLSKATEYIAHLEKRTSTVEKDNAELRARIGSFEILIKNYRAQSYPSI</sequence>
<dbReference type="SUPFAM" id="SSF47459">
    <property type="entry name" value="HLH, helix-loop-helix DNA-binding domain"/>
    <property type="match status" value="1"/>
</dbReference>
<feature type="compositionally biased region" description="Acidic residues" evidence="1">
    <location>
        <begin position="226"/>
        <end position="240"/>
    </location>
</feature>
<name>A0A9P7Z0B1_9HELO</name>
<dbReference type="SMART" id="SM00353">
    <property type="entry name" value="HLH"/>
    <property type="match status" value="1"/>
</dbReference>
<dbReference type="Proteomes" id="UP000887226">
    <property type="component" value="Unassembled WGS sequence"/>
</dbReference>
<feature type="compositionally biased region" description="Low complexity" evidence="1">
    <location>
        <begin position="197"/>
        <end position="214"/>
    </location>
</feature>
<dbReference type="GO" id="GO:0046983">
    <property type="term" value="F:protein dimerization activity"/>
    <property type="evidence" value="ECO:0007669"/>
    <property type="project" value="InterPro"/>
</dbReference>
<proteinExistence type="predicted"/>
<comment type="caution">
    <text evidence="3">The sequence shown here is derived from an EMBL/GenBank/DDBJ whole genome shotgun (WGS) entry which is preliminary data.</text>
</comment>
<organism evidence="3 4">
    <name type="scientific">Calycina marina</name>
    <dbReference type="NCBI Taxonomy" id="1763456"/>
    <lineage>
        <taxon>Eukaryota</taxon>
        <taxon>Fungi</taxon>
        <taxon>Dikarya</taxon>
        <taxon>Ascomycota</taxon>
        <taxon>Pezizomycotina</taxon>
        <taxon>Leotiomycetes</taxon>
        <taxon>Helotiales</taxon>
        <taxon>Pezizellaceae</taxon>
        <taxon>Calycina</taxon>
    </lineage>
</organism>
<evidence type="ECO:0000313" key="4">
    <source>
        <dbReference type="Proteomes" id="UP000887226"/>
    </source>
</evidence>
<keyword evidence="3" id="KW-0238">DNA-binding</keyword>
<accession>A0A9P7Z0B1</accession>
<feature type="region of interest" description="Disordered" evidence="1">
    <location>
        <begin position="189"/>
        <end position="255"/>
    </location>
</feature>
<evidence type="ECO:0000256" key="1">
    <source>
        <dbReference type="SAM" id="MobiDB-lite"/>
    </source>
</evidence>
<dbReference type="EMBL" id="MU254015">
    <property type="protein sequence ID" value="KAG9242995.1"/>
    <property type="molecule type" value="Genomic_DNA"/>
</dbReference>
<feature type="domain" description="BHLH" evidence="2">
    <location>
        <begin position="249"/>
        <end position="320"/>
    </location>
</feature>
<dbReference type="InterPro" id="IPR036638">
    <property type="entry name" value="HLH_DNA-bd_sf"/>
</dbReference>
<dbReference type="InterPro" id="IPR052099">
    <property type="entry name" value="Regulatory_TF_Diverse"/>
</dbReference>
<dbReference type="InterPro" id="IPR011598">
    <property type="entry name" value="bHLH_dom"/>
</dbReference>